<feature type="domain" description="Glycosyl transferase family 3" evidence="4">
    <location>
        <begin position="140"/>
        <end position="426"/>
    </location>
</feature>
<dbReference type="AlphaFoldDB" id="A0AAE8SQU3"/>
<evidence type="ECO:0000313" key="7">
    <source>
        <dbReference type="Proteomes" id="UP001187682"/>
    </source>
</evidence>
<dbReference type="GO" id="GO:0000162">
    <property type="term" value="P:L-tryptophan biosynthetic process"/>
    <property type="evidence" value="ECO:0007669"/>
    <property type="project" value="InterPro"/>
</dbReference>
<dbReference type="FunFam" id="3.40.1030.10:FF:000010">
    <property type="entry name" value="Anthranilate phosphoribosyltransferase"/>
    <property type="match status" value="1"/>
</dbReference>
<dbReference type="Proteomes" id="UP001187682">
    <property type="component" value="Unassembled WGS sequence"/>
</dbReference>
<dbReference type="Pfam" id="PF00591">
    <property type="entry name" value="Glycos_transf_3"/>
    <property type="match status" value="1"/>
</dbReference>
<name>A0AAE8SQU3_9PEZI</name>
<evidence type="ECO:0000256" key="1">
    <source>
        <dbReference type="ARBA" id="ARBA00022676"/>
    </source>
</evidence>
<dbReference type="PANTHER" id="PTHR43285:SF2">
    <property type="entry name" value="ANTHRANILATE PHOSPHORIBOSYLTRANSFERASE"/>
    <property type="match status" value="1"/>
</dbReference>
<feature type="domain" description="Glycosyl transferase family 3 N-terminal" evidence="5">
    <location>
        <begin position="49"/>
        <end position="114"/>
    </location>
</feature>
<reference evidence="6" key="1">
    <citation type="submission" date="2018-03" db="EMBL/GenBank/DDBJ databases">
        <authorList>
            <person name="Guldener U."/>
        </authorList>
    </citation>
    <scope>NUCLEOTIDE SEQUENCE</scope>
</reference>
<proteinExistence type="predicted"/>
<comment type="caution">
    <text evidence="6">The sequence shown here is derived from an EMBL/GenBank/DDBJ whole genome shotgun (WGS) entry which is preliminary data.</text>
</comment>
<dbReference type="Gene3D" id="3.40.1030.10">
    <property type="entry name" value="Nucleoside phosphorylase/phosphoribosyltransferase catalytic domain"/>
    <property type="match status" value="1"/>
</dbReference>
<protein>
    <submittedName>
        <fullName evidence="6">Related to anthranilate phosphoribosyltransferase</fullName>
    </submittedName>
</protein>
<gene>
    <name evidence="6" type="ORF">DNG_00454</name>
</gene>
<dbReference type="NCBIfam" id="TIGR01245">
    <property type="entry name" value="trpD"/>
    <property type="match status" value="1"/>
</dbReference>
<dbReference type="EMBL" id="ONZQ02000001">
    <property type="protein sequence ID" value="SPN96935.1"/>
    <property type="molecule type" value="Genomic_DNA"/>
</dbReference>
<organism evidence="6 7">
    <name type="scientific">Cephalotrichum gorgonifer</name>
    <dbReference type="NCBI Taxonomy" id="2041049"/>
    <lineage>
        <taxon>Eukaryota</taxon>
        <taxon>Fungi</taxon>
        <taxon>Dikarya</taxon>
        <taxon>Ascomycota</taxon>
        <taxon>Pezizomycotina</taxon>
        <taxon>Sordariomycetes</taxon>
        <taxon>Hypocreomycetidae</taxon>
        <taxon>Microascales</taxon>
        <taxon>Microascaceae</taxon>
        <taxon>Cephalotrichum</taxon>
    </lineage>
</organism>
<dbReference type="Pfam" id="PF02885">
    <property type="entry name" value="Glycos_trans_3N"/>
    <property type="match status" value="1"/>
</dbReference>
<dbReference type="PANTHER" id="PTHR43285">
    <property type="entry name" value="ANTHRANILATE PHOSPHORIBOSYLTRANSFERASE"/>
    <property type="match status" value="1"/>
</dbReference>
<evidence type="ECO:0000313" key="6">
    <source>
        <dbReference type="EMBL" id="SPN96935.1"/>
    </source>
</evidence>
<evidence type="ECO:0000259" key="4">
    <source>
        <dbReference type="Pfam" id="PF00591"/>
    </source>
</evidence>
<feature type="compositionally biased region" description="Low complexity" evidence="3">
    <location>
        <begin position="26"/>
        <end position="39"/>
    </location>
</feature>
<accession>A0AAE8SQU3</accession>
<keyword evidence="2" id="KW-0808">Transferase</keyword>
<dbReference type="InterPro" id="IPR017459">
    <property type="entry name" value="Glycosyl_Trfase_fam3_N_dom"/>
</dbReference>
<dbReference type="GO" id="GO:0004048">
    <property type="term" value="F:anthranilate phosphoribosyltransferase activity"/>
    <property type="evidence" value="ECO:0007669"/>
    <property type="project" value="InterPro"/>
</dbReference>
<dbReference type="SUPFAM" id="SSF52418">
    <property type="entry name" value="Nucleoside phosphorylase/phosphoribosyltransferase catalytic domain"/>
    <property type="match status" value="1"/>
</dbReference>
<evidence type="ECO:0000256" key="2">
    <source>
        <dbReference type="ARBA" id="ARBA00022679"/>
    </source>
</evidence>
<keyword evidence="7" id="KW-1185">Reference proteome</keyword>
<evidence type="ECO:0000256" key="3">
    <source>
        <dbReference type="SAM" id="MobiDB-lite"/>
    </source>
</evidence>
<dbReference type="GO" id="GO:0005829">
    <property type="term" value="C:cytosol"/>
    <property type="evidence" value="ECO:0007669"/>
    <property type="project" value="TreeGrafter"/>
</dbReference>
<feature type="compositionally biased region" description="Low complexity" evidence="3">
    <location>
        <begin position="1"/>
        <end position="16"/>
    </location>
</feature>
<dbReference type="Gene3D" id="1.20.970.10">
    <property type="entry name" value="Transferase, Pyrimidine Nucleoside Phosphorylase, Chain C"/>
    <property type="match status" value="1"/>
</dbReference>
<feature type="region of interest" description="Disordered" evidence="3">
    <location>
        <begin position="1"/>
        <end position="39"/>
    </location>
</feature>
<dbReference type="InterPro" id="IPR005940">
    <property type="entry name" value="Anthranilate_Pribosyl_Tfrase"/>
</dbReference>
<evidence type="ECO:0000259" key="5">
    <source>
        <dbReference type="Pfam" id="PF02885"/>
    </source>
</evidence>
<keyword evidence="1 6" id="KW-0328">Glycosyltransferase</keyword>
<dbReference type="InterPro" id="IPR035902">
    <property type="entry name" value="Nuc_phospho_transferase"/>
</dbReference>
<dbReference type="InterPro" id="IPR000312">
    <property type="entry name" value="Glycosyl_Trfase_fam3"/>
</dbReference>
<sequence>MAATPPTSQSAAAPPSGATPPPPRPSASASATAPATANAPATLPRVDIKPLLQQLWPGADDLSPALIADAISHFFTDQVTEAQAASLLICLHFTGLDRRGDVLAECSRVMRAAAEPIDVPALEAVIRAKGRAEGDYRGGLCDIVGTGGDSHNTFNISTTSSIIASALLLVSKHGNRASTSKSGSADLVNCMAPRPPVLASVTPTAIQSVYAATNYAFLFAPVFHTGMKFVAPIRRQLPWRTIFNNIGPLSNPVEDVLEARVIGVARRELGPAFAEALRIAGAEKALVICGEEELDEVSCAGRTFCWHVSREAPGAEITVKEFTIEPADFGLSRHPLSEVEPGKGPEENAGILSRILHGELAPDHPLIELVLMNTAALLVISGICEADESAMGPGDDGAVVTERGPGGLRWKEGVRRARWAVKSGEAWRQWEKFVNVTNELAQQGA</sequence>